<dbReference type="PANTHER" id="PTHR33799">
    <property type="entry name" value="PTS PERMEASE-RELATED-RELATED"/>
    <property type="match status" value="1"/>
</dbReference>
<evidence type="ECO:0000256" key="2">
    <source>
        <dbReference type="ARBA" id="ARBA00022448"/>
    </source>
</evidence>
<evidence type="ECO:0000256" key="4">
    <source>
        <dbReference type="ARBA" id="ARBA00022597"/>
    </source>
</evidence>
<sequence>MPRVGGVIITHGQLATELLHAAEMIVGDISHVRAVSIDWHDDVDTARGVIERAIAEADQGSGVLLLTDLFGGTPTNLVMTYTGATRVEIVTGVNLPMVIKLATSPSDWGLLDIARCVTEQGRKNIHLASELVKAQAN</sequence>
<dbReference type="CDD" id="cd00006">
    <property type="entry name" value="PTS_IIA_man"/>
    <property type="match status" value="1"/>
</dbReference>
<organism evidence="9 10">
    <name type="scientific">Chloracidobacterium validum</name>
    <dbReference type="NCBI Taxonomy" id="2821543"/>
    <lineage>
        <taxon>Bacteria</taxon>
        <taxon>Pseudomonadati</taxon>
        <taxon>Acidobacteriota</taxon>
        <taxon>Terriglobia</taxon>
        <taxon>Terriglobales</taxon>
        <taxon>Acidobacteriaceae</taxon>
        <taxon>Chloracidobacterium</taxon>
    </lineage>
</organism>
<proteinExistence type="predicted"/>
<keyword evidence="3" id="KW-0963">Cytoplasm</keyword>
<evidence type="ECO:0000256" key="5">
    <source>
        <dbReference type="ARBA" id="ARBA00022679"/>
    </source>
</evidence>
<protein>
    <submittedName>
        <fullName evidence="9">PTS sugar transporter subunit IIA</fullName>
    </submittedName>
</protein>
<evidence type="ECO:0000256" key="6">
    <source>
        <dbReference type="ARBA" id="ARBA00022683"/>
    </source>
</evidence>
<keyword evidence="6" id="KW-0598">Phosphotransferase system</keyword>
<comment type="subcellular location">
    <subcellularLocation>
        <location evidence="1">Cytoplasm</location>
    </subcellularLocation>
</comment>
<dbReference type="PANTHER" id="PTHR33799:SF1">
    <property type="entry name" value="PTS SYSTEM MANNOSE-SPECIFIC EIIAB COMPONENT-RELATED"/>
    <property type="match status" value="1"/>
</dbReference>
<dbReference type="InterPro" id="IPR004701">
    <property type="entry name" value="PTS_EIIA_man-typ"/>
</dbReference>
<keyword evidence="4 9" id="KW-0762">Sugar transport</keyword>
<keyword evidence="10" id="KW-1185">Reference proteome</keyword>
<evidence type="ECO:0000313" key="9">
    <source>
        <dbReference type="EMBL" id="QUW03046.1"/>
    </source>
</evidence>
<accession>A0ABX8B8Q4</accession>
<dbReference type="PROSITE" id="PS51096">
    <property type="entry name" value="PTS_EIIA_TYPE_4"/>
    <property type="match status" value="1"/>
</dbReference>
<gene>
    <name evidence="9" type="ORF">J8C06_00960</name>
</gene>
<dbReference type="Gene3D" id="3.40.50.510">
    <property type="entry name" value="Phosphotransferase system, mannose-type IIA component"/>
    <property type="match status" value="1"/>
</dbReference>
<keyword evidence="5" id="KW-0808">Transferase</keyword>
<dbReference type="Proteomes" id="UP000676506">
    <property type="component" value="Chromosome 1"/>
</dbReference>
<feature type="domain" description="PTS EIIA type-4" evidence="8">
    <location>
        <begin position="3"/>
        <end position="125"/>
    </location>
</feature>
<evidence type="ECO:0000256" key="1">
    <source>
        <dbReference type="ARBA" id="ARBA00004496"/>
    </source>
</evidence>
<evidence type="ECO:0000256" key="7">
    <source>
        <dbReference type="ARBA" id="ARBA00022777"/>
    </source>
</evidence>
<evidence type="ECO:0000313" key="10">
    <source>
        <dbReference type="Proteomes" id="UP000676506"/>
    </source>
</evidence>
<dbReference type="Pfam" id="PF03610">
    <property type="entry name" value="EIIA-man"/>
    <property type="match status" value="1"/>
</dbReference>
<dbReference type="InterPro" id="IPR033887">
    <property type="entry name" value="PTS_IIA_man"/>
</dbReference>
<reference evidence="9 10" key="1">
    <citation type="submission" date="2021-03" db="EMBL/GenBank/DDBJ databases">
        <title>Genomic and phenotypic characterization of Chloracidobacterium isolates provides evidence for multiple species.</title>
        <authorList>
            <person name="Saini M.K."/>
            <person name="Costas A.M.G."/>
            <person name="Tank M."/>
            <person name="Bryant D.A."/>
        </authorList>
    </citation>
    <scope>NUCLEOTIDE SEQUENCE [LARGE SCALE GENOMIC DNA]</scope>
    <source>
        <strain evidence="9 10">BV2-C</strain>
    </source>
</reference>
<dbReference type="RefSeq" id="WP_211428937.1">
    <property type="nucleotide sequence ID" value="NZ_CP072648.1"/>
</dbReference>
<dbReference type="InterPro" id="IPR036662">
    <property type="entry name" value="PTS_EIIA_man-typ_sf"/>
</dbReference>
<evidence type="ECO:0000259" key="8">
    <source>
        <dbReference type="PROSITE" id="PS51096"/>
    </source>
</evidence>
<keyword evidence="2" id="KW-0813">Transport</keyword>
<evidence type="ECO:0000256" key="3">
    <source>
        <dbReference type="ARBA" id="ARBA00022490"/>
    </source>
</evidence>
<keyword evidence="7" id="KW-0418">Kinase</keyword>
<dbReference type="InterPro" id="IPR051471">
    <property type="entry name" value="Bacterial_PTS_sugar_comp"/>
</dbReference>
<name>A0ABX8B8Q4_9BACT</name>
<dbReference type="EMBL" id="CP072648">
    <property type="protein sequence ID" value="QUW03046.1"/>
    <property type="molecule type" value="Genomic_DNA"/>
</dbReference>
<dbReference type="SUPFAM" id="SSF53062">
    <property type="entry name" value="PTS system fructose IIA component-like"/>
    <property type="match status" value="1"/>
</dbReference>